<reference evidence="2" key="1">
    <citation type="submission" date="2018-07" db="EMBL/GenBank/DDBJ databases">
        <title>Comparative genomics of catfishes provides insights into carnivory and benthic adaptation.</title>
        <authorList>
            <person name="Zhang Y."/>
            <person name="Wang D."/>
            <person name="Peng Z."/>
            <person name="Zheng S."/>
            <person name="Shao F."/>
            <person name="Tao W."/>
        </authorList>
    </citation>
    <scope>NUCLEOTIDE SEQUENCE</scope>
    <source>
        <strain evidence="2">Chongqing</strain>
    </source>
</reference>
<feature type="domain" description="PiggyBac transposable element-derived protein" evidence="1">
    <location>
        <begin position="55"/>
        <end position="158"/>
    </location>
</feature>
<dbReference type="PANTHER" id="PTHR46599">
    <property type="entry name" value="PIGGYBAC TRANSPOSABLE ELEMENT-DERIVED PROTEIN 4"/>
    <property type="match status" value="1"/>
</dbReference>
<dbReference type="Pfam" id="PF13843">
    <property type="entry name" value="DDE_Tnp_1_7"/>
    <property type="match status" value="1"/>
</dbReference>
<dbReference type="PANTHER" id="PTHR46599:SF6">
    <property type="entry name" value="DUAL SPECIFICITY PHOSPHATASE 26"/>
    <property type="match status" value="1"/>
</dbReference>
<feature type="non-terminal residue" evidence="2">
    <location>
        <position position="1"/>
    </location>
</feature>
<protein>
    <submittedName>
        <fullName evidence="2">Dual specificity protein phosphatase 26 isoform X1</fullName>
    </submittedName>
</protein>
<dbReference type="AlphaFoldDB" id="A0AAD5FA22"/>
<organism evidence="2 3">
    <name type="scientific">Silurus asotus</name>
    <name type="common">Amur catfish</name>
    <name type="synonym">Parasilurus asotus</name>
    <dbReference type="NCBI Taxonomy" id="30991"/>
    <lineage>
        <taxon>Eukaryota</taxon>
        <taxon>Metazoa</taxon>
        <taxon>Chordata</taxon>
        <taxon>Craniata</taxon>
        <taxon>Vertebrata</taxon>
        <taxon>Euteleostomi</taxon>
        <taxon>Actinopterygii</taxon>
        <taxon>Neopterygii</taxon>
        <taxon>Teleostei</taxon>
        <taxon>Ostariophysi</taxon>
        <taxon>Siluriformes</taxon>
        <taxon>Siluridae</taxon>
        <taxon>Silurus</taxon>
    </lineage>
</organism>
<dbReference type="InterPro" id="IPR029526">
    <property type="entry name" value="PGBD"/>
</dbReference>
<gene>
    <name evidence="2" type="ORF">C0J50_6958</name>
</gene>
<proteinExistence type="predicted"/>
<sequence>MPSQKMHHGTGKPCLSQTAKDGTVWVDEDIGMPSAVANHTCFTAQAGPTESAKDTRAERVKRDKFAAISDIWTSFNKNCAESFTSGEHMTIDEQLFPTKVHCPFTQYIATKPDKFGIKFWMAMDLETKYVCNASPYLGKDPSCQKGERLAGNVVMNLSHFWMMGEMSRRTISLLHCHCKRHCTARGLT</sequence>
<evidence type="ECO:0000313" key="2">
    <source>
        <dbReference type="EMBL" id="KAI5607949.1"/>
    </source>
</evidence>
<keyword evidence="3" id="KW-1185">Reference proteome</keyword>
<name>A0AAD5FA22_SILAS</name>
<dbReference type="EMBL" id="MU587151">
    <property type="protein sequence ID" value="KAI5607949.1"/>
    <property type="molecule type" value="Genomic_DNA"/>
</dbReference>
<comment type="caution">
    <text evidence="2">The sequence shown here is derived from an EMBL/GenBank/DDBJ whole genome shotgun (WGS) entry which is preliminary data.</text>
</comment>
<accession>A0AAD5FA22</accession>
<dbReference type="Proteomes" id="UP001205998">
    <property type="component" value="Unassembled WGS sequence"/>
</dbReference>
<evidence type="ECO:0000259" key="1">
    <source>
        <dbReference type="Pfam" id="PF13843"/>
    </source>
</evidence>
<evidence type="ECO:0000313" key="3">
    <source>
        <dbReference type="Proteomes" id="UP001205998"/>
    </source>
</evidence>